<keyword evidence="2 6" id="KW-0645">Protease</keyword>
<feature type="signal peptide" evidence="7">
    <location>
        <begin position="1"/>
        <end position="23"/>
    </location>
</feature>
<evidence type="ECO:0000256" key="7">
    <source>
        <dbReference type="SAM" id="SignalP"/>
    </source>
</evidence>
<name>A0ABT8GL84_9BACL</name>
<dbReference type="PANTHER" id="PTHR32060:SF22">
    <property type="entry name" value="CARBOXYL-TERMINAL-PROCESSING PEPTIDASE 3, CHLOROPLASTIC"/>
    <property type="match status" value="1"/>
</dbReference>
<dbReference type="Gene3D" id="2.30.42.10">
    <property type="match status" value="1"/>
</dbReference>
<dbReference type="SUPFAM" id="SSF50156">
    <property type="entry name" value="PDZ domain-like"/>
    <property type="match status" value="1"/>
</dbReference>
<organism evidence="9 10">
    <name type="scientific">Ureibacillus aquaedulcis</name>
    <dbReference type="NCBI Taxonomy" id="3058421"/>
    <lineage>
        <taxon>Bacteria</taxon>
        <taxon>Bacillati</taxon>
        <taxon>Bacillota</taxon>
        <taxon>Bacilli</taxon>
        <taxon>Bacillales</taxon>
        <taxon>Caryophanaceae</taxon>
        <taxon>Ureibacillus</taxon>
    </lineage>
</organism>
<feature type="domain" description="PDZ" evidence="8">
    <location>
        <begin position="74"/>
        <end position="137"/>
    </location>
</feature>
<keyword evidence="4 6" id="KW-0378">Hydrolase</keyword>
<dbReference type="SMART" id="SM00245">
    <property type="entry name" value="TSPc"/>
    <property type="match status" value="1"/>
</dbReference>
<keyword evidence="3 7" id="KW-0732">Signal</keyword>
<gene>
    <name evidence="9" type="ORF">QYB95_01380</name>
</gene>
<dbReference type="CDD" id="cd07560">
    <property type="entry name" value="Peptidase_S41_CPP"/>
    <property type="match status" value="1"/>
</dbReference>
<protein>
    <submittedName>
        <fullName evidence="9">S41 family peptidase</fullName>
    </submittedName>
</protein>
<reference evidence="9" key="1">
    <citation type="submission" date="2023-07" db="EMBL/GenBank/DDBJ databases">
        <title>Ureibacillus sp. isolated from freshwater well.</title>
        <authorList>
            <person name="Kirdat K."/>
            <person name="Bhatt A."/>
            <person name="Teware R."/>
            <person name="Bhavsar Y."/>
            <person name="Yadav A."/>
        </authorList>
    </citation>
    <scope>NUCLEOTIDE SEQUENCE</scope>
    <source>
        <strain evidence="9">BA0131</strain>
    </source>
</reference>
<dbReference type="SUPFAM" id="SSF52096">
    <property type="entry name" value="ClpP/crotonase"/>
    <property type="match status" value="1"/>
</dbReference>
<evidence type="ECO:0000256" key="1">
    <source>
        <dbReference type="ARBA" id="ARBA00009179"/>
    </source>
</evidence>
<evidence type="ECO:0000259" key="8">
    <source>
        <dbReference type="PROSITE" id="PS50106"/>
    </source>
</evidence>
<evidence type="ECO:0000313" key="9">
    <source>
        <dbReference type="EMBL" id="MDN4492178.1"/>
    </source>
</evidence>
<dbReference type="InterPro" id="IPR005151">
    <property type="entry name" value="Tail-specific_protease"/>
</dbReference>
<dbReference type="Pfam" id="PF03572">
    <property type="entry name" value="Peptidase_S41"/>
    <property type="match status" value="1"/>
</dbReference>
<dbReference type="Gene3D" id="2.60.40.1220">
    <property type="match status" value="1"/>
</dbReference>
<evidence type="ECO:0000256" key="3">
    <source>
        <dbReference type="ARBA" id="ARBA00022729"/>
    </source>
</evidence>
<dbReference type="InterPro" id="IPR014755">
    <property type="entry name" value="Cu-Rt/internalin_Ig-like"/>
</dbReference>
<dbReference type="NCBIfam" id="TIGR00225">
    <property type="entry name" value="prc"/>
    <property type="match status" value="1"/>
</dbReference>
<comment type="similarity">
    <text evidence="1 6">Belongs to the peptidase S41A family.</text>
</comment>
<dbReference type="EMBL" id="JAUHTQ010000001">
    <property type="protein sequence ID" value="MDN4492178.1"/>
    <property type="molecule type" value="Genomic_DNA"/>
</dbReference>
<dbReference type="InterPro" id="IPR029045">
    <property type="entry name" value="ClpP/crotonase-like_dom_sf"/>
</dbReference>
<dbReference type="Gene3D" id="3.90.226.10">
    <property type="entry name" value="2-enoyl-CoA Hydratase, Chain A, domain 1"/>
    <property type="match status" value="1"/>
</dbReference>
<evidence type="ECO:0000256" key="6">
    <source>
        <dbReference type="RuleBase" id="RU004404"/>
    </source>
</evidence>
<evidence type="ECO:0000256" key="4">
    <source>
        <dbReference type="ARBA" id="ARBA00022801"/>
    </source>
</evidence>
<dbReference type="PROSITE" id="PS50106">
    <property type="entry name" value="PDZ"/>
    <property type="match status" value="1"/>
</dbReference>
<dbReference type="InterPro" id="IPR001478">
    <property type="entry name" value="PDZ"/>
</dbReference>
<evidence type="ECO:0000256" key="2">
    <source>
        <dbReference type="ARBA" id="ARBA00022670"/>
    </source>
</evidence>
<dbReference type="Gene3D" id="3.30.750.44">
    <property type="match status" value="1"/>
</dbReference>
<accession>A0ABT8GL84</accession>
<feature type="chain" id="PRO_5046942182" evidence="7">
    <location>
        <begin position="24"/>
        <end position="454"/>
    </location>
</feature>
<comment type="caution">
    <text evidence="9">The sequence shown here is derived from an EMBL/GenBank/DDBJ whole genome shotgun (WGS) entry which is preliminary data.</text>
</comment>
<dbReference type="InterPro" id="IPR004447">
    <property type="entry name" value="Peptidase_S41A"/>
</dbReference>
<dbReference type="Pfam" id="PF00595">
    <property type="entry name" value="PDZ"/>
    <property type="match status" value="1"/>
</dbReference>
<proteinExistence type="inferred from homology"/>
<dbReference type="Pfam" id="PF13205">
    <property type="entry name" value="Big_5"/>
    <property type="match status" value="1"/>
</dbReference>
<dbReference type="InterPro" id="IPR032812">
    <property type="entry name" value="SbsA_Ig"/>
</dbReference>
<sequence length="454" mass="49541">MKRFAPMLFAIILTLSLPFHTYAAILDDVKAIVKSDYVGDINGDLDSAKSIEEVIDMLDPYSDYFSKEEYEAFTNAIDMETVGIGIVIEKHEKGILIVDVINNGSAHSSGFEPGDIITKVNGQPTVEMSVEEAQTLIVGEENSIVEFELLKTNGQKVNEIIKRRSFSLLNVNAKLLYGNVGYISINSFSENAAEEVARTYSSLLEQGATSFIVDLQNNGGGYVVTAEKLIGMFPGATYAYKIQLATKSGLVRANQQGVEFPTKTRLLVNRYSASASEMTAAALLDQHSAILYGESTYGKGTMQTFYELADESILKLTVGEFFGPSGTVVKDVGVAPNIITATNPLYQAHYDSIVENLQNYKELKSLLGVPTTKTFQVNFNKEISDIFAHSSVKLVQLGGSEVDVSLKVSGKQLTVTPTAPLGKGKEYILIVEPTIKDLNGRQMNKGIYLKVTVQ</sequence>
<dbReference type="RefSeq" id="WP_301136283.1">
    <property type="nucleotide sequence ID" value="NZ_JAUHTQ010000001.1"/>
</dbReference>
<keyword evidence="5 6" id="KW-0720">Serine protease</keyword>
<dbReference type="SMART" id="SM00228">
    <property type="entry name" value="PDZ"/>
    <property type="match status" value="1"/>
</dbReference>
<dbReference type="InterPro" id="IPR036034">
    <property type="entry name" value="PDZ_sf"/>
</dbReference>
<dbReference type="Proteomes" id="UP001172743">
    <property type="component" value="Unassembled WGS sequence"/>
</dbReference>
<evidence type="ECO:0000313" key="10">
    <source>
        <dbReference type="Proteomes" id="UP001172743"/>
    </source>
</evidence>
<evidence type="ECO:0000256" key="5">
    <source>
        <dbReference type="ARBA" id="ARBA00022825"/>
    </source>
</evidence>
<dbReference type="PANTHER" id="PTHR32060">
    <property type="entry name" value="TAIL-SPECIFIC PROTEASE"/>
    <property type="match status" value="1"/>
</dbReference>
<keyword evidence="10" id="KW-1185">Reference proteome</keyword>